<organism evidence="2 3">
    <name type="scientific">Stephanodiscus triporus</name>
    <dbReference type="NCBI Taxonomy" id="2934178"/>
    <lineage>
        <taxon>Eukaryota</taxon>
        <taxon>Sar</taxon>
        <taxon>Stramenopiles</taxon>
        <taxon>Ochrophyta</taxon>
        <taxon>Bacillariophyta</taxon>
        <taxon>Coscinodiscophyceae</taxon>
        <taxon>Thalassiosirophycidae</taxon>
        <taxon>Stephanodiscales</taxon>
        <taxon>Stephanodiscaceae</taxon>
        <taxon>Stephanodiscus</taxon>
    </lineage>
</organism>
<dbReference type="Proteomes" id="UP001530315">
    <property type="component" value="Unassembled WGS sequence"/>
</dbReference>
<proteinExistence type="predicted"/>
<keyword evidence="3" id="KW-1185">Reference proteome</keyword>
<sequence>MDKSALILQVKAGLCVNTDPLEEVLASISQTLSCHEAIMSRMPQVETDQCDLRKELNRLRLTLDSIKERIDSEKDTSTDLSNGFDAFEKGGGMLPKNEGRAVVETDTDKSISYGVRKCDITPVQKSSVNDVAVASNLRDMKLAIHRLRQDRDDSMIFSKELDGRILSLREDLFKMQQKLSSSASIEQLHSLQESLVAQHCQAEDQLKEFKASLHDEVDEIINPKLSEVQSCVAELEALAKQRQAKLEQRLVSYARECDVVAFREGIESDVVSLVRAVSFLDETAKAQGKTLVALQQKNSFVMLHRHYTAWKNNALAASLSRWRQVVKRQILYEDGKEAQKRIMRKTLTNIMSRRKRIGFERWAQYREWHRKVEQKKITASKLICVRFGLHLTAPKIKAFNQWRRLTLMDKMKCNRERDVVIKGKGESAPSIQPVVVARQRKTPPLDPNNILDAFGRDLQGAIYALANEIESIRSHDIASLRQVQEEERESLISAMHATVDDAIRRVDETGSIFQAAIKELVDSRTNDLPALRSKLSELSDHFECSKDTMKSVDERYSKRVDALVAQEQQLERRFDAIVEQARTSALQITSILHDQTQFNESIQYLHKTIVANEKRRDEERRAFEQALNHFGEELLNTKVTLGHIRVKCDTLEKDLIEAKCELVHLQDTCQSENDRINTRIQHPGLQKPALERIVNVGHAYETLAKEKNYVTGINVMATLRTTVTTTMKRNGDYIKKAEEVDVPSEIAAFAHDFAAWVSYEADHESLLRLIAGTNPEDHVYAEDDNASRRSDLCSELKSELGKLLEHATSLSSSSVLEDTNNKSNPAPSTTSARGLGLRWEARTNFLARVADAINAALSKHDQIILPASTRIGRVRPTSSANATVCVACDRPMRLKSRSSTPQCSPSNSGNMTRHLAEHYPLKMMPVW</sequence>
<dbReference type="EMBL" id="JALLAZ020001378">
    <property type="protein sequence ID" value="KAL3775984.1"/>
    <property type="molecule type" value="Genomic_DNA"/>
</dbReference>
<gene>
    <name evidence="2" type="ORF">ACHAW5_002254</name>
</gene>
<evidence type="ECO:0000313" key="3">
    <source>
        <dbReference type="Proteomes" id="UP001530315"/>
    </source>
</evidence>
<feature type="region of interest" description="Disordered" evidence="1">
    <location>
        <begin position="811"/>
        <end position="834"/>
    </location>
</feature>
<name>A0ABD3NJ89_9STRA</name>
<evidence type="ECO:0000313" key="2">
    <source>
        <dbReference type="EMBL" id="KAL3775984.1"/>
    </source>
</evidence>
<comment type="caution">
    <text evidence="2">The sequence shown here is derived from an EMBL/GenBank/DDBJ whole genome shotgun (WGS) entry which is preliminary data.</text>
</comment>
<feature type="compositionally biased region" description="Polar residues" evidence="1">
    <location>
        <begin position="811"/>
        <end position="832"/>
    </location>
</feature>
<evidence type="ECO:0000256" key="1">
    <source>
        <dbReference type="SAM" id="MobiDB-lite"/>
    </source>
</evidence>
<accession>A0ABD3NJ89</accession>
<dbReference type="AlphaFoldDB" id="A0ABD3NJ89"/>
<reference evidence="2 3" key="1">
    <citation type="submission" date="2024-10" db="EMBL/GenBank/DDBJ databases">
        <title>Updated reference genomes for cyclostephanoid diatoms.</title>
        <authorList>
            <person name="Roberts W.R."/>
            <person name="Alverson A.J."/>
        </authorList>
    </citation>
    <scope>NUCLEOTIDE SEQUENCE [LARGE SCALE GENOMIC DNA]</scope>
    <source>
        <strain evidence="2 3">AJA276-08</strain>
    </source>
</reference>
<protein>
    <submittedName>
        <fullName evidence="2">Uncharacterized protein</fullName>
    </submittedName>
</protein>